<dbReference type="Proteomes" id="UP000245639">
    <property type="component" value="Unassembled WGS sequence"/>
</dbReference>
<comment type="caution">
    <text evidence="2">The sequence shown here is derived from an EMBL/GenBank/DDBJ whole genome shotgun (WGS) entry which is preliminary data.</text>
</comment>
<accession>A0A2U1EVJ4</accession>
<feature type="region of interest" description="Disordered" evidence="1">
    <location>
        <begin position="120"/>
        <end position="146"/>
    </location>
</feature>
<feature type="region of interest" description="Disordered" evidence="1">
    <location>
        <begin position="1"/>
        <end position="44"/>
    </location>
</feature>
<name>A0A2U1EVJ4_9PSEU</name>
<dbReference type="AlphaFoldDB" id="A0A2U1EVJ4"/>
<evidence type="ECO:0000256" key="1">
    <source>
        <dbReference type="SAM" id="MobiDB-lite"/>
    </source>
</evidence>
<protein>
    <submittedName>
        <fullName evidence="2">Uncharacterized protein</fullName>
    </submittedName>
</protein>
<feature type="compositionally biased region" description="Polar residues" evidence="1">
    <location>
        <begin position="120"/>
        <end position="140"/>
    </location>
</feature>
<feature type="region of interest" description="Disordered" evidence="1">
    <location>
        <begin position="234"/>
        <end position="260"/>
    </location>
</feature>
<sequence>MAADANHAEPTSCESEPVHGGPPSTADTSRLRSSKRAPTSAASPLAPAITATVHTIVLAATKAVDRSRSRELSLSPMRRHSTPRWTATAAGVPDDRRLAKVIISVEGWRGHDLYSQPVATVTTGAPSGRPAQSPTSPNTSGRHDQTARLAPTSKCAQVNLVALTPSAGNGAEGRPHSPANDPSWTATRARLEPDDALTVNRLSLEWLPMESCPILDQRPISACITPSCIHLLGRQRERSQPGPDGRPGGSRNPRRVHRPVVIQHQDPVVHQRRVRILNVYYHLLEQVRRVNVYESLRPRRYVTREQI</sequence>
<proteinExistence type="predicted"/>
<gene>
    <name evidence="2" type="ORF">C8D89_11972</name>
</gene>
<feature type="region of interest" description="Disordered" evidence="1">
    <location>
        <begin position="165"/>
        <end position="187"/>
    </location>
</feature>
<organism evidence="2 3">
    <name type="scientific">Actinomycetospora cinnamomea</name>
    <dbReference type="NCBI Taxonomy" id="663609"/>
    <lineage>
        <taxon>Bacteria</taxon>
        <taxon>Bacillati</taxon>
        <taxon>Actinomycetota</taxon>
        <taxon>Actinomycetes</taxon>
        <taxon>Pseudonocardiales</taxon>
        <taxon>Pseudonocardiaceae</taxon>
        <taxon>Actinomycetospora</taxon>
    </lineage>
</organism>
<dbReference type="EMBL" id="QEKW01000019">
    <property type="protein sequence ID" value="PVZ03963.1"/>
    <property type="molecule type" value="Genomic_DNA"/>
</dbReference>
<reference evidence="2 3" key="1">
    <citation type="submission" date="2018-04" db="EMBL/GenBank/DDBJ databases">
        <title>Genomic Encyclopedia of Type Strains, Phase IV (KMG-IV): sequencing the most valuable type-strain genomes for metagenomic binning, comparative biology and taxonomic classification.</title>
        <authorList>
            <person name="Goeker M."/>
        </authorList>
    </citation>
    <scope>NUCLEOTIDE SEQUENCE [LARGE SCALE GENOMIC DNA]</scope>
    <source>
        <strain evidence="2 3">DSM 45771</strain>
    </source>
</reference>
<keyword evidence="3" id="KW-1185">Reference proteome</keyword>
<evidence type="ECO:0000313" key="3">
    <source>
        <dbReference type="Proteomes" id="UP000245639"/>
    </source>
</evidence>
<evidence type="ECO:0000313" key="2">
    <source>
        <dbReference type="EMBL" id="PVZ03963.1"/>
    </source>
</evidence>